<protein>
    <recommendedName>
        <fullName evidence="3">BTB domain-containing protein</fullName>
    </recommendedName>
</protein>
<dbReference type="OrthoDB" id="5069756at2759"/>
<keyword evidence="2" id="KW-1185">Reference proteome</keyword>
<dbReference type="Proteomes" id="UP000567885">
    <property type="component" value="Unassembled WGS sequence"/>
</dbReference>
<accession>A0A8H5TUS2</accession>
<evidence type="ECO:0000313" key="2">
    <source>
        <dbReference type="Proteomes" id="UP000567885"/>
    </source>
</evidence>
<sequence>MEPQNLRVGKSFPFENDTPSDCVILIIGPGDAYFQILRYFLIESEKLMEIYSKTDGAMLPDVDIKSGTIMAEYLMSGCYENPYLSLDPTTNLDDIKDAYKTAHNVLVLAQVLELPDLEEQAQGFLDQGSMSLSNIDITTTLIDSTFAFEHQDIMPRVEHYVQKILEENEPDWYDEQLANYDLPETLGEAFVMAVLSTKASEETSRTTRMRVWEGLNELLPLEVKEMICRVYLHREYEQEDDDLLEEWDYRMFVDFPVILPIVYERIPSAKLQRGKLARAKYGVNKRIGARVKEKAKAEKRIRLSTTKLT</sequence>
<comment type="caution">
    <text evidence="1">The sequence shown here is derived from an EMBL/GenBank/DDBJ whole genome shotgun (WGS) entry which is preliminary data.</text>
</comment>
<dbReference type="EMBL" id="JAAGWQ010000037">
    <property type="protein sequence ID" value="KAF5675853.1"/>
    <property type="molecule type" value="Genomic_DNA"/>
</dbReference>
<proteinExistence type="predicted"/>
<evidence type="ECO:0008006" key="3">
    <source>
        <dbReference type="Google" id="ProtNLM"/>
    </source>
</evidence>
<gene>
    <name evidence="1" type="ORF">FHETE_2456</name>
</gene>
<name>A0A8H5TUS2_FUSHE</name>
<dbReference type="AlphaFoldDB" id="A0A8H5TUS2"/>
<evidence type="ECO:0000313" key="1">
    <source>
        <dbReference type="EMBL" id="KAF5675853.1"/>
    </source>
</evidence>
<reference evidence="1 2" key="1">
    <citation type="submission" date="2020-05" db="EMBL/GenBank/DDBJ databases">
        <title>Identification and distribution of gene clusters putatively required for synthesis of sphingolipid metabolism inhibitors in phylogenetically diverse species of the filamentous fungus Fusarium.</title>
        <authorList>
            <person name="Kim H.-S."/>
            <person name="Busman M."/>
            <person name="Brown D.W."/>
            <person name="Divon H."/>
            <person name="Uhlig S."/>
            <person name="Proctor R.H."/>
        </authorList>
    </citation>
    <scope>NUCLEOTIDE SEQUENCE [LARGE SCALE GENOMIC DNA]</scope>
    <source>
        <strain evidence="1 2">NRRL 20693</strain>
    </source>
</reference>
<organism evidence="1 2">
    <name type="scientific">Fusarium heterosporum</name>
    <dbReference type="NCBI Taxonomy" id="42747"/>
    <lineage>
        <taxon>Eukaryota</taxon>
        <taxon>Fungi</taxon>
        <taxon>Dikarya</taxon>
        <taxon>Ascomycota</taxon>
        <taxon>Pezizomycotina</taxon>
        <taxon>Sordariomycetes</taxon>
        <taxon>Hypocreomycetidae</taxon>
        <taxon>Hypocreales</taxon>
        <taxon>Nectriaceae</taxon>
        <taxon>Fusarium</taxon>
        <taxon>Fusarium heterosporum species complex</taxon>
    </lineage>
</organism>